<organism evidence="1 2">
    <name type="scientific">Prunus yedoensis var. nudiflora</name>
    <dbReference type="NCBI Taxonomy" id="2094558"/>
    <lineage>
        <taxon>Eukaryota</taxon>
        <taxon>Viridiplantae</taxon>
        <taxon>Streptophyta</taxon>
        <taxon>Embryophyta</taxon>
        <taxon>Tracheophyta</taxon>
        <taxon>Spermatophyta</taxon>
        <taxon>Magnoliopsida</taxon>
        <taxon>eudicotyledons</taxon>
        <taxon>Gunneridae</taxon>
        <taxon>Pentapetalae</taxon>
        <taxon>rosids</taxon>
        <taxon>fabids</taxon>
        <taxon>Rosales</taxon>
        <taxon>Rosaceae</taxon>
        <taxon>Amygdaloideae</taxon>
        <taxon>Amygdaleae</taxon>
        <taxon>Prunus</taxon>
    </lineage>
</organism>
<protein>
    <submittedName>
        <fullName evidence="1">Uncharacterized protein</fullName>
    </submittedName>
</protein>
<gene>
    <name evidence="1" type="ORF">Pyn_20362</name>
</gene>
<dbReference type="AlphaFoldDB" id="A0A314UP46"/>
<dbReference type="Proteomes" id="UP000250321">
    <property type="component" value="Unassembled WGS sequence"/>
</dbReference>
<dbReference type="EMBL" id="PJQY01003318">
    <property type="protein sequence ID" value="PQM38432.1"/>
    <property type="molecule type" value="Genomic_DNA"/>
</dbReference>
<keyword evidence="2" id="KW-1185">Reference proteome</keyword>
<evidence type="ECO:0000313" key="1">
    <source>
        <dbReference type="EMBL" id="PQM38432.1"/>
    </source>
</evidence>
<reference evidence="1 2" key="1">
    <citation type="submission" date="2018-02" db="EMBL/GenBank/DDBJ databases">
        <title>Draft genome of wild Prunus yedoensis var. nudiflora.</title>
        <authorList>
            <person name="Baek S."/>
            <person name="Kim J.-H."/>
            <person name="Choi K."/>
            <person name="Kim G.-B."/>
            <person name="Cho A."/>
            <person name="Jang H."/>
            <person name="Shin C.-H."/>
            <person name="Yu H.-J."/>
            <person name="Mun J.-H."/>
        </authorList>
    </citation>
    <scope>NUCLEOTIDE SEQUENCE [LARGE SCALE GENOMIC DNA]</scope>
    <source>
        <strain evidence="2">cv. Jeju island</strain>
        <tissue evidence="1">Leaf</tissue>
    </source>
</reference>
<accession>A0A314UP46</accession>
<name>A0A314UP46_PRUYE</name>
<evidence type="ECO:0000313" key="2">
    <source>
        <dbReference type="Proteomes" id="UP000250321"/>
    </source>
</evidence>
<sequence length="81" mass="8806">MSVTGGSSLFWMKSDALALLSTNALGVGSVVKLTVQRMQPRSLPNGGCAFVTGLIPLHPPWSRFYLVMDSLPPRFRLLVAF</sequence>
<comment type="caution">
    <text evidence="1">The sequence shown here is derived from an EMBL/GenBank/DDBJ whole genome shotgun (WGS) entry which is preliminary data.</text>
</comment>
<proteinExistence type="predicted"/>